<evidence type="ECO:0000313" key="8">
    <source>
        <dbReference type="EMBL" id="GLS17709.1"/>
    </source>
</evidence>
<accession>A0ABQ6CBY5</accession>
<dbReference type="InterPro" id="IPR058627">
    <property type="entry name" value="MdtA-like_C"/>
</dbReference>
<organism evidence="8 9">
    <name type="scientific">Labrys miyagiensis</name>
    <dbReference type="NCBI Taxonomy" id="346912"/>
    <lineage>
        <taxon>Bacteria</taxon>
        <taxon>Pseudomonadati</taxon>
        <taxon>Pseudomonadota</taxon>
        <taxon>Alphaproteobacteria</taxon>
        <taxon>Hyphomicrobiales</taxon>
        <taxon>Xanthobacteraceae</taxon>
        <taxon>Labrys</taxon>
    </lineage>
</organism>
<evidence type="ECO:0000313" key="9">
    <source>
        <dbReference type="Proteomes" id="UP001156882"/>
    </source>
</evidence>
<dbReference type="Pfam" id="PF25967">
    <property type="entry name" value="RND-MFP_C"/>
    <property type="match status" value="1"/>
</dbReference>
<feature type="signal peptide" evidence="4">
    <location>
        <begin position="1"/>
        <end position="35"/>
    </location>
</feature>
<dbReference type="Proteomes" id="UP001156882">
    <property type="component" value="Unassembled WGS sequence"/>
</dbReference>
<dbReference type="Gene3D" id="2.40.30.170">
    <property type="match status" value="1"/>
</dbReference>
<evidence type="ECO:0000256" key="3">
    <source>
        <dbReference type="SAM" id="MobiDB-lite"/>
    </source>
</evidence>
<dbReference type="InterPro" id="IPR058626">
    <property type="entry name" value="MdtA-like_b-barrel"/>
</dbReference>
<dbReference type="Pfam" id="PF25917">
    <property type="entry name" value="BSH_RND"/>
    <property type="match status" value="1"/>
</dbReference>
<feature type="chain" id="PRO_5046378534" evidence="4">
    <location>
        <begin position="36"/>
        <end position="393"/>
    </location>
</feature>
<sequence length="393" mass="41783">MLSGAFMSGLHRSCCWLAGGVAALAVLGMAEAALAQQMPAMPVTVANPVSRKITEMAEFTGRFQAWPSVAITSRVTGYLDKSSFVEGSLVKQGDVLFSIDPRPFQAAVDQAAAQVKIAQTRIDLTKANLARAEELKKSGNVTDATYQSNLQAFQEAAASIDSANAALATAKLDLNFATITAPIAGKISRQLVSRGNLVVANGTAPLTTIVAVDPIYFYFQFDEASYLAYRRASRGKADPSGADEDMKVEIALSDEKTFSHQGTLDYLEPQVDAQTGTVTARAKIANPDGFLTPGLFGRIRIALGEPYDALVVPDVAVGQSSQGRYVTVIVDKKATIRPVEVGPKLGTFRVIKSGLKPEDAVLINGQMRARPGSEVIPQPTKLDVPDPLLPDAN</sequence>
<protein>
    <submittedName>
        <fullName evidence="8">MexE family multidrug efflux RND transporter periplasmic adaptor subunit</fullName>
    </submittedName>
</protein>
<gene>
    <name evidence="8" type="ORF">GCM10007874_07240</name>
</gene>
<evidence type="ECO:0000256" key="4">
    <source>
        <dbReference type="SAM" id="SignalP"/>
    </source>
</evidence>
<comment type="similarity">
    <text evidence="2">Belongs to the membrane fusion protein (MFP) (TC 8.A.1) family.</text>
</comment>
<keyword evidence="4" id="KW-0732">Signal</keyword>
<evidence type="ECO:0000259" key="6">
    <source>
        <dbReference type="Pfam" id="PF25944"/>
    </source>
</evidence>
<dbReference type="PANTHER" id="PTHR30158">
    <property type="entry name" value="ACRA/E-RELATED COMPONENT OF DRUG EFFLUX TRANSPORTER"/>
    <property type="match status" value="1"/>
</dbReference>
<evidence type="ECO:0000256" key="2">
    <source>
        <dbReference type="ARBA" id="ARBA00009477"/>
    </source>
</evidence>
<dbReference type="NCBIfam" id="TIGR01730">
    <property type="entry name" value="RND_mfp"/>
    <property type="match status" value="1"/>
</dbReference>
<feature type="domain" description="Multidrug resistance protein MdtA-like C-terminal permuted SH3" evidence="7">
    <location>
        <begin position="308"/>
        <end position="365"/>
    </location>
</feature>
<dbReference type="SUPFAM" id="SSF111369">
    <property type="entry name" value="HlyD-like secretion proteins"/>
    <property type="match status" value="1"/>
</dbReference>
<comment type="subcellular location">
    <subcellularLocation>
        <location evidence="1">Cell envelope</location>
    </subcellularLocation>
</comment>
<feature type="domain" description="Multidrug resistance protein MdtA-like barrel-sandwich hybrid" evidence="5">
    <location>
        <begin position="69"/>
        <end position="209"/>
    </location>
</feature>
<feature type="region of interest" description="Disordered" evidence="3">
    <location>
        <begin position="370"/>
        <end position="393"/>
    </location>
</feature>
<comment type="caution">
    <text evidence="8">The sequence shown here is derived from an EMBL/GenBank/DDBJ whole genome shotgun (WGS) entry which is preliminary data.</text>
</comment>
<dbReference type="InterPro" id="IPR058625">
    <property type="entry name" value="MdtA-like_BSH"/>
</dbReference>
<evidence type="ECO:0000256" key="1">
    <source>
        <dbReference type="ARBA" id="ARBA00004196"/>
    </source>
</evidence>
<proteinExistence type="inferred from homology"/>
<reference evidence="9" key="1">
    <citation type="journal article" date="2019" name="Int. J. Syst. Evol. Microbiol.">
        <title>The Global Catalogue of Microorganisms (GCM) 10K type strain sequencing project: providing services to taxonomists for standard genome sequencing and annotation.</title>
        <authorList>
            <consortium name="The Broad Institute Genomics Platform"/>
            <consortium name="The Broad Institute Genome Sequencing Center for Infectious Disease"/>
            <person name="Wu L."/>
            <person name="Ma J."/>
        </authorList>
    </citation>
    <scope>NUCLEOTIDE SEQUENCE [LARGE SCALE GENOMIC DNA]</scope>
    <source>
        <strain evidence="9">NBRC 101365</strain>
    </source>
</reference>
<dbReference type="Gene3D" id="2.40.50.100">
    <property type="match status" value="1"/>
</dbReference>
<dbReference type="Gene3D" id="2.40.420.20">
    <property type="match status" value="1"/>
</dbReference>
<keyword evidence="9" id="KW-1185">Reference proteome</keyword>
<name>A0ABQ6CBY5_9HYPH</name>
<feature type="domain" description="Multidrug resistance protein MdtA-like beta-barrel" evidence="6">
    <location>
        <begin position="214"/>
        <end position="304"/>
    </location>
</feature>
<dbReference type="Gene3D" id="1.10.287.470">
    <property type="entry name" value="Helix hairpin bin"/>
    <property type="match status" value="1"/>
</dbReference>
<dbReference type="Pfam" id="PF25944">
    <property type="entry name" value="Beta-barrel_RND"/>
    <property type="match status" value="1"/>
</dbReference>
<evidence type="ECO:0000259" key="7">
    <source>
        <dbReference type="Pfam" id="PF25967"/>
    </source>
</evidence>
<dbReference type="PANTHER" id="PTHR30158:SF24">
    <property type="entry name" value="HLYD FAMILY SECRETION PROTEIN"/>
    <property type="match status" value="1"/>
</dbReference>
<dbReference type="InterPro" id="IPR006143">
    <property type="entry name" value="RND_pump_MFP"/>
</dbReference>
<evidence type="ECO:0000259" key="5">
    <source>
        <dbReference type="Pfam" id="PF25917"/>
    </source>
</evidence>
<dbReference type="EMBL" id="BSPC01000005">
    <property type="protein sequence ID" value="GLS17709.1"/>
    <property type="molecule type" value="Genomic_DNA"/>
</dbReference>